<dbReference type="SUPFAM" id="SSF54523">
    <property type="entry name" value="Pili subunits"/>
    <property type="match status" value="1"/>
</dbReference>
<comment type="similarity">
    <text evidence="1 3">Belongs to the N-Me-Phe pilin family.</text>
</comment>
<dbReference type="PANTHER" id="PTHR30093:SF34">
    <property type="entry name" value="PREPILIN PEPTIDASE-DEPENDENT PROTEIN D"/>
    <property type="match status" value="1"/>
</dbReference>
<keyword evidence="2" id="KW-0488">Methylation</keyword>
<keyword evidence="4" id="KW-1133">Transmembrane helix</keyword>
<evidence type="ECO:0000256" key="4">
    <source>
        <dbReference type="SAM" id="Phobius"/>
    </source>
</evidence>
<evidence type="ECO:0008006" key="7">
    <source>
        <dbReference type="Google" id="ProtNLM"/>
    </source>
</evidence>
<dbReference type="Proteomes" id="UP000186609">
    <property type="component" value="Chromosome"/>
</dbReference>
<organism evidence="5 6">
    <name type="scientific">Rhodoferax koreensis</name>
    <dbReference type="NCBI Taxonomy" id="1842727"/>
    <lineage>
        <taxon>Bacteria</taxon>
        <taxon>Pseudomonadati</taxon>
        <taxon>Pseudomonadota</taxon>
        <taxon>Betaproteobacteria</taxon>
        <taxon>Burkholderiales</taxon>
        <taxon>Comamonadaceae</taxon>
        <taxon>Rhodoferax</taxon>
    </lineage>
</organism>
<dbReference type="KEGG" id="rhy:RD110_26355"/>
<dbReference type="InterPro" id="IPR012902">
    <property type="entry name" value="N_methyl_site"/>
</dbReference>
<dbReference type="Pfam" id="PF00114">
    <property type="entry name" value="Pilin"/>
    <property type="match status" value="1"/>
</dbReference>
<evidence type="ECO:0000313" key="5">
    <source>
        <dbReference type="EMBL" id="APW40288.1"/>
    </source>
</evidence>
<reference evidence="5 6" key="1">
    <citation type="submission" date="2017-01" db="EMBL/GenBank/DDBJ databases">
        <authorList>
            <person name="Mah S.A."/>
            <person name="Swanson W.J."/>
            <person name="Moy G.W."/>
            <person name="Vacquier V.D."/>
        </authorList>
    </citation>
    <scope>NUCLEOTIDE SEQUENCE [LARGE SCALE GENOMIC DNA]</scope>
    <source>
        <strain evidence="5 6">DCY110</strain>
    </source>
</reference>
<accession>A0A1P8K2P0</accession>
<dbReference type="Pfam" id="PF07963">
    <property type="entry name" value="N_methyl"/>
    <property type="match status" value="1"/>
</dbReference>
<evidence type="ECO:0000256" key="1">
    <source>
        <dbReference type="ARBA" id="ARBA00005233"/>
    </source>
</evidence>
<evidence type="ECO:0000256" key="3">
    <source>
        <dbReference type="RuleBase" id="RU000389"/>
    </source>
</evidence>
<keyword evidence="4" id="KW-0472">Membrane</keyword>
<dbReference type="InterPro" id="IPR001082">
    <property type="entry name" value="Pilin"/>
</dbReference>
<keyword evidence="4" id="KW-0812">Transmembrane</keyword>
<keyword evidence="3" id="KW-0281">Fimbrium</keyword>
<evidence type="ECO:0000313" key="6">
    <source>
        <dbReference type="Proteomes" id="UP000186609"/>
    </source>
</evidence>
<gene>
    <name evidence="5" type="ORF">RD110_26355</name>
</gene>
<dbReference type="RefSeq" id="WP_076203897.1">
    <property type="nucleotide sequence ID" value="NZ_CP019236.1"/>
</dbReference>
<evidence type="ECO:0000256" key="2">
    <source>
        <dbReference type="ARBA" id="ARBA00022481"/>
    </source>
</evidence>
<sequence length="146" mass="15036">MKRSLQQGFTLIELMIVVAIIGILAAVALPAYQDYTVRAKVSEVILAASSAKTSLSEYAQVNGQMPSDTSSVDTQSSAFVTSVTYARTNASVGVVTVTASAKEPKISGKTLTLTGTLGSTGQVSWVCGPGATSGIDVKYLPASCKP</sequence>
<dbReference type="InterPro" id="IPR045584">
    <property type="entry name" value="Pilin-like"/>
</dbReference>
<dbReference type="OrthoDB" id="8607132at2"/>
<name>A0A1P8K2P0_9BURK</name>
<dbReference type="PANTHER" id="PTHR30093">
    <property type="entry name" value="GENERAL SECRETION PATHWAY PROTEIN G"/>
    <property type="match status" value="1"/>
</dbReference>
<dbReference type="STRING" id="1842727.RD110_26355"/>
<dbReference type="EMBL" id="CP019236">
    <property type="protein sequence ID" value="APW40288.1"/>
    <property type="molecule type" value="Genomic_DNA"/>
</dbReference>
<dbReference type="Gene3D" id="3.30.700.10">
    <property type="entry name" value="Glycoprotein, Type 4 Pilin"/>
    <property type="match status" value="1"/>
</dbReference>
<dbReference type="GO" id="GO:0009289">
    <property type="term" value="C:pilus"/>
    <property type="evidence" value="ECO:0007669"/>
    <property type="project" value="InterPro"/>
</dbReference>
<feature type="transmembrane region" description="Helical" evidence="4">
    <location>
        <begin position="12"/>
        <end position="32"/>
    </location>
</feature>
<proteinExistence type="inferred from homology"/>
<dbReference type="PROSITE" id="PS00409">
    <property type="entry name" value="PROKAR_NTER_METHYL"/>
    <property type="match status" value="1"/>
</dbReference>
<dbReference type="AlphaFoldDB" id="A0A1P8K2P0"/>
<dbReference type="NCBIfam" id="TIGR02532">
    <property type="entry name" value="IV_pilin_GFxxxE"/>
    <property type="match status" value="1"/>
</dbReference>
<protein>
    <recommendedName>
        <fullName evidence="7">Prepilin-type N-terminal cleavage/methylation domain-containing protein</fullName>
    </recommendedName>
</protein>
<dbReference type="GO" id="GO:0007155">
    <property type="term" value="P:cell adhesion"/>
    <property type="evidence" value="ECO:0007669"/>
    <property type="project" value="InterPro"/>
</dbReference>
<keyword evidence="6" id="KW-1185">Reference proteome</keyword>